<sequence length="131" mass="14655">MKTKKLIIILLIVQLLLSWASLSKDLDIADSKDIILGPLFIMGWSIFSGIFALLLNKNNIFDFVSKFSFFAISSCNILALLYISFAVLVNGPLRETGLIFIAFPIYGFFVFVGSIVLGVITFLVKKKLRKN</sequence>
<comment type="caution">
    <text evidence="2">The sequence shown here is derived from an EMBL/GenBank/DDBJ whole genome shotgun (WGS) entry which is preliminary data.</text>
</comment>
<organism evidence="2 3">
    <name type="scientific">Ostreibacterium oceani</name>
    <dbReference type="NCBI Taxonomy" id="2654998"/>
    <lineage>
        <taxon>Bacteria</taxon>
        <taxon>Pseudomonadati</taxon>
        <taxon>Pseudomonadota</taxon>
        <taxon>Gammaproteobacteria</taxon>
        <taxon>Cardiobacteriales</taxon>
        <taxon>Ostreibacteriaceae</taxon>
        <taxon>Ostreibacterium</taxon>
    </lineage>
</organism>
<dbReference type="InParanoid" id="A0A6N7EUB5"/>
<dbReference type="EMBL" id="WHNW01000001">
    <property type="protein sequence ID" value="MPV85120.1"/>
    <property type="molecule type" value="Genomic_DNA"/>
</dbReference>
<feature type="transmembrane region" description="Helical" evidence="1">
    <location>
        <begin position="33"/>
        <end position="55"/>
    </location>
</feature>
<proteinExistence type="predicted"/>
<protein>
    <submittedName>
        <fullName evidence="2">Uncharacterized protein</fullName>
    </submittedName>
</protein>
<keyword evidence="3" id="KW-1185">Reference proteome</keyword>
<feature type="transmembrane region" description="Helical" evidence="1">
    <location>
        <begin position="67"/>
        <end position="89"/>
    </location>
</feature>
<keyword evidence="1" id="KW-0472">Membrane</keyword>
<name>A0A6N7EUB5_9GAMM</name>
<keyword evidence="1" id="KW-1133">Transmembrane helix</keyword>
<dbReference type="RefSeq" id="WP_152808071.1">
    <property type="nucleotide sequence ID" value="NZ_WHNW01000001.1"/>
</dbReference>
<gene>
    <name evidence="2" type="ORF">GCU85_00015</name>
</gene>
<evidence type="ECO:0000313" key="2">
    <source>
        <dbReference type="EMBL" id="MPV85120.1"/>
    </source>
</evidence>
<evidence type="ECO:0000313" key="3">
    <source>
        <dbReference type="Proteomes" id="UP000471298"/>
    </source>
</evidence>
<reference evidence="2 3" key="1">
    <citation type="submission" date="2019-10" db="EMBL/GenBank/DDBJ databases">
        <title>Cardiobacteriales fam. a chemoheterotrophic member of the order Cardiobacteriales, and proposal of Cardiobacteriales fam. nov.</title>
        <authorList>
            <person name="Wang C."/>
        </authorList>
    </citation>
    <scope>NUCLEOTIDE SEQUENCE [LARGE SCALE GENOMIC DNA]</scope>
    <source>
        <strain evidence="2 3">ML27</strain>
    </source>
</reference>
<feature type="transmembrane region" description="Helical" evidence="1">
    <location>
        <begin position="101"/>
        <end position="124"/>
    </location>
</feature>
<evidence type="ECO:0000256" key="1">
    <source>
        <dbReference type="SAM" id="Phobius"/>
    </source>
</evidence>
<keyword evidence="1" id="KW-0812">Transmembrane</keyword>
<dbReference type="AlphaFoldDB" id="A0A6N7EUB5"/>
<accession>A0A6N7EUB5</accession>
<dbReference type="Proteomes" id="UP000471298">
    <property type="component" value="Unassembled WGS sequence"/>
</dbReference>